<evidence type="ECO:0000313" key="1">
    <source>
        <dbReference type="EMBL" id="KAG8010422.1"/>
    </source>
</evidence>
<evidence type="ECO:0000313" key="2">
    <source>
        <dbReference type="Proteomes" id="UP000805704"/>
    </source>
</evidence>
<sequence length="577" mass="62870">MPQLTGGKRRRPGSERRADRVKDEGEQEEKRNVSAGRDLDDVKSSLVNESETNNSSSDSEFESLHLQGGAGPLPQSPPGFYSSPDGTNQTLIQKRPFVSSSIFGGEALRRRQDAGLFQPSPYVGYPFFMIPDLGNFCSPYLANGALTPSARTSNNVPVVQHPHMSHLHRAACPTARRPSSPQRPLPAFSPDTGMSRTPHTACYPVLSWRHGSDHTPSRMAGQSMYPLAGGFSPAALAMNASMSSLVSGSFSPRLVPTPQSSIPHPAIVPTGVKQEPGGSNQPGKSMADVQQEKEDAKKPHIKKPLNAFMLYMREERPKVVAQCKVKESATINQILGQRWHSLTKEEQAKYYELARKERLLHSKLYPGWSARDNYGKKKKRKRTKSETQLEEDLPPQLKRPRVPPEETPHTHSLLTQTAHTHARSHLTQPHSISHLTHTHLSQASPASSLDSPATPTTALASPAAPAPTHTEHTHYSYGGHTSPYGEQLQPLSLTTKPHRTPHPLSRNTVTPGPSTPSSSCDTPTSSPLMASSRCSPPPPPLQPFLVPPLSSAHQSAASSHGALTQSQPFSLRRANQL</sequence>
<proteinExistence type="predicted"/>
<keyword evidence="2" id="KW-1185">Reference proteome</keyword>
<organism evidence="1 2">
    <name type="scientific">Nibea albiflora</name>
    <name type="common">Yellow drum</name>
    <name type="synonym">Corvina albiflora</name>
    <dbReference type="NCBI Taxonomy" id="240163"/>
    <lineage>
        <taxon>Eukaryota</taxon>
        <taxon>Metazoa</taxon>
        <taxon>Chordata</taxon>
        <taxon>Craniata</taxon>
        <taxon>Vertebrata</taxon>
        <taxon>Euteleostomi</taxon>
        <taxon>Actinopterygii</taxon>
        <taxon>Neopterygii</taxon>
        <taxon>Teleostei</taxon>
        <taxon>Neoteleostei</taxon>
        <taxon>Acanthomorphata</taxon>
        <taxon>Eupercaria</taxon>
        <taxon>Sciaenidae</taxon>
        <taxon>Nibea</taxon>
    </lineage>
</organism>
<accession>A0ACB7F8B5</accession>
<dbReference type="EMBL" id="CM024803">
    <property type="protein sequence ID" value="KAG8010422.1"/>
    <property type="molecule type" value="Genomic_DNA"/>
</dbReference>
<name>A0ACB7F8B5_NIBAL</name>
<protein>
    <submittedName>
        <fullName evidence="1">Transcription factor 7-like 1-A</fullName>
    </submittedName>
</protein>
<comment type="caution">
    <text evidence="1">The sequence shown here is derived from an EMBL/GenBank/DDBJ whole genome shotgun (WGS) entry which is preliminary data.</text>
</comment>
<reference evidence="1" key="1">
    <citation type="submission" date="2020-04" db="EMBL/GenBank/DDBJ databases">
        <title>A chromosome-scale assembly and high-density genetic map of the yellow drum (Nibea albiflora) genome.</title>
        <authorList>
            <person name="Xu D."/>
            <person name="Zhang W."/>
            <person name="Chen R."/>
            <person name="Tan P."/>
            <person name="Wang L."/>
            <person name="Song H."/>
            <person name="Tian L."/>
            <person name="Zhu Q."/>
            <person name="Wang B."/>
        </authorList>
    </citation>
    <scope>NUCLEOTIDE SEQUENCE</scope>
    <source>
        <strain evidence="1">ZJHYS-2018</strain>
    </source>
</reference>
<dbReference type="Proteomes" id="UP000805704">
    <property type="component" value="Chromosome 15"/>
</dbReference>
<gene>
    <name evidence="1" type="primary">TCF7L1-A.2</name>
    <name evidence="1" type="ORF">GBF38_009448</name>
</gene>